<sequence length="503" mass="59080">MEITEPDYYHSTIKKTVESVYKRKFLLPAIQREFVWSTEQIIKLFDSLMRGYPIGTFLFWTVSEENINKFDYYEFIRNYHEKKKKSNPKANISGESKLTAVLDGQQRLTALLIGLKGSYAEKIARKQWSDDSAFPEKKLYVNLLSKPADHESDLECDFKFLKLQDAIKQPPSIHWFEVSKILEFRTHHDVRKFLREEEIIDSQYADDVLTKLFSIIMSEKLITYYLVVTQDLNKILNIFIRINSGGTQLSNSDLLLSTSTAKWKNLDARKEITEFVEEISNIGDRFLFDKDFILKSCLVLIDLKNFAYKIDNFNKKNMEDIEAKWKEIKAAIRMTVELVSSFGYNFQNLASNNALIPIAYYILKKDIPKNFLNNFNYINDRNLIRQWLNLSLIKRAFSGQPDNVLRPIRKIIKENLRSFPLGKIVNNFRGGNKSLIFSDDDIQGLLSYKYGQKHTFSVLSLLYPDLDYTKKFHQDHIFPKAFFKKRELTNKGVSEKDIEFYQE</sequence>
<reference evidence="2" key="1">
    <citation type="journal article" date="2015" name="Nature">
        <title>Complex archaea that bridge the gap between prokaryotes and eukaryotes.</title>
        <authorList>
            <person name="Spang A."/>
            <person name="Saw J.H."/>
            <person name="Jorgensen S.L."/>
            <person name="Zaremba-Niedzwiedzka K."/>
            <person name="Martijn J."/>
            <person name="Lind A.E."/>
            <person name="van Eijk R."/>
            <person name="Schleper C."/>
            <person name="Guy L."/>
            <person name="Ettema T.J."/>
        </authorList>
    </citation>
    <scope>NUCLEOTIDE SEQUENCE</scope>
</reference>
<dbReference type="PANTHER" id="PTHR37292">
    <property type="entry name" value="VNG6097C"/>
    <property type="match status" value="1"/>
</dbReference>
<name>A0A0F9E9S6_9ZZZZ</name>
<evidence type="ECO:0000313" key="2">
    <source>
        <dbReference type="EMBL" id="KKL62956.1"/>
    </source>
</evidence>
<organism evidence="2">
    <name type="scientific">marine sediment metagenome</name>
    <dbReference type="NCBI Taxonomy" id="412755"/>
    <lineage>
        <taxon>unclassified sequences</taxon>
        <taxon>metagenomes</taxon>
        <taxon>ecological metagenomes</taxon>
    </lineage>
</organism>
<protein>
    <recommendedName>
        <fullName evidence="1">GmrSD restriction endonucleases N-terminal domain-containing protein</fullName>
    </recommendedName>
</protein>
<feature type="non-terminal residue" evidence="2">
    <location>
        <position position="503"/>
    </location>
</feature>
<feature type="domain" description="GmrSD restriction endonucleases N-terminal" evidence="1">
    <location>
        <begin position="22"/>
        <end position="257"/>
    </location>
</feature>
<dbReference type="EMBL" id="LAZR01028327">
    <property type="protein sequence ID" value="KKL62956.1"/>
    <property type="molecule type" value="Genomic_DNA"/>
</dbReference>
<dbReference type="PANTHER" id="PTHR37292:SF2">
    <property type="entry name" value="DUF262 DOMAIN-CONTAINING PROTEIN"/>
    <property type="match status" value="1"/>
</dbReference>
<dbReference type="InterPro" id="IPR004919">
    <property type="entry name" value="GmrSD_N"/>
</dbReference>
<evidence type="ECO:0000259" key="1">
    <source>
        <dbReference type="Pfam" id="PF03235"/>
    </source>
</evidence>
<comment type="caution">
    <text evidence="2">The sequence shown here is derived from an EMBL/GenBank/DDBJ whole genome shotgun (WGS) entry which is preliminary data.</text>
</comment>
<dbReference type="Pfam" id="PF03235">
    <property type="entry name" value="GmrSD_N"/>
    <property type="match status" value="1"/>
</dbReference>
<accession>A0A0F9E9S6</accession>
<dbReference type="AlphaFoldDB" id="A0A0F9E9S6"/>
<proteinExistence type="predicted"/>
<gene>
    <name evidence="2" type="ORF">LCGC14_2179950</name>
</gene>